<keyword evidence="4 14" id="KW-0812">Transmembrane</keyword>
<evidence type="ECO:0000256" key="14">
    <source>
        <dbReference type="RuleBase" id="RU366042"/>
    </source>
</evidence>
<feature type="transmembrane region" description="Helical" evidence="14">
    <location>
        <begin position="328"/>
        <end position="345"/>
    </location>
</feature>
<keyword evidence="9 14" id="KW-0406">Ion transport</keyword>
<evidence type="ECO:0000256" key="1">
    <source>
        <dbReference type="ARBA" id="ARBA00004448"/>
    </source>
</evidence>
<dbReference type="GO" id="GO:0045016">
    <property type="term" value="P:mitochondrial magnesium ion transmembrane transport"/>
    <property type="evidence" value="ECO:0007669"/>
    <property type="project" value="TreeGrafter"/>
</dbReference>
<dbReference type="GO" id="GO:0015095">
    <property type="term" value="F:magnesium ion transmembrane transporter activity"/>
    <property type="evidence" value="ECO:0007669"/>
    <property type="project" value="TreeGrafter"/>
</dbReference>
<evidence type="ECO:0000256" key="5">
    <source>
        <dbReference type="ARBA" id="ARBA00022792"/>
    </source>
</evidence>
<evidence type="ECO:0000256" key="10">
    <source>
        <dbReference type="ARBA" id="ARBA00023128"/>
    </source>
</evidence>
<keyword evidence="16" id="KW-1185">Reference proteome</keyword>
<dbReference type="FunFam" id="2.40.128.330:FF:000002">
    <property type="entry name" value="Inner membrane magnesium transporter mrs2"/>
    <property type="match status" value="1"/>
</dbReference>
<comment type="subcellular location">
    <subcellularLocation>
        <location evidence="1 14">Mitochondrion inner membrane</location>
        <topology evidence="1 14">Multi-pass membrane protein</topology>
    </subcellularLocation>
</comment>
<evidence type="ECO:0000256" key="13">
    <source>
        <dbReference type="ARBA" id="ARBA00038721"/>
    </source>
</evidence>
<dbReference type="Pfam" id="PF22099">
    <property type="entry name" value="MRS2-like"/>
    <property type="match status" value="1"/>
</dbReference>
<gene>
    <name evidence="15" type="ORF">OGATHE_003195</name>
</gene>
<comment type="subunit">
    <text evidence="13">Forms homooligomers. Interacts with MRS2.</text>
</comment>
<protein>
    <recommendedName>
        <fullName evidence="14">Magnesium transporter</fullName>
    </recommendedName>
</protein>
<dbReference type="InterPro" id="IPR039204">
    <property type="entry name" value="MRS2-like"/>
</dbReference>
<keyword evidence="6 14" id="KW-0460">Magnesium</keyword>
<reference evidence="15" key="2">
    <citation type="submission" date="2021-01" db="EMBL/GenBank/DDBJ databases">
        <authorList>
            <person name="Schikora-Tamarit M.A."/>
        </authorList>
    </citation>
    <scope>NUCLEOTIDE SEQUENCE</scope>
    <source>
        <strain evidence="15">NCAIM Y.01608</strain>
    </source>
</reference>
<evidence type="ECO:0000256" key="7">
    <source>
        <dbReference type="ARBA" id="ARBA00022946"/>
    </source>
</evidence>
<dbReference type="PANTHER" id="PTHR13890">
    <property type="entry name" value="RNA SPLICING PROTEIN MRS2, MITOCHONDRIAL"/>
    <property type="match status" value="1"/>
</dbReference>
<dbReference type="GO" id="GO:0005743">
    <property type="term" value="C:mitochondrial inner membrane"/>
    <property type="evidence" value="ECO:0007669"/>
    <property type="project" value="UniProtKB-SubCell"/>
</dbReference>
<keyword evidence="3 14" id="KW-0813">Transport</keyword>
<feature type="transmembrane region" description="Helical" evidence="14">
    <location>
        <begin position="294"/>
        <end position="316"/>
    </location>
</feature>
<evidence type="ECO:0000256" key="9">
    <source>
        <dbReference type="ARBA" id="ARBA00023065"/>
    </source>
</evidence>
<keyword evidence="10" id="KW-0496">Mitochondrion</keyword>
<evidence type="ECO:0000256" key="12">
    <source>
        <dbReference type="ARBA" id="ARBA00037564"/>
    </source>
</evidence>
<evidence type="ECO:0000313" key="15">
    <source>
        <dbReference type="EMBL" id="KAH3667672.1"/>
    </source>
</evidence>
<dbReference type="AlphaFoldDB" id="A0A9P8P9B0"/>
<reference evidence="15" key="1">
    <citation type="journal article" date="2021" name="Open Biol.">
        <title>Shared evolutionary footprints suggest mitochondrial oxidative damage underlies multiple complex I losses in fungi.</title>
        <authorList>
            <person name="Schikora-Tamarit M.A."/>
            <person name="Marcet-Houben M."/>
            <person name="Nosek J."/>
            <person name="Gabaldon T."/>
        </authorList>
    </citation>
    <scope>NUCLEOTIDE SEQUENCE</scope>
    <source>
        <strain evidence="15">NCAIM Y.01608</strain>
    </source>
</reference>
<evidence type="ECO:0000313" key="16">
    <source>
        <dbReference type="Proteomes" id="UP000788993"/>
    </source>
</evidence>
<keyword evidence="7" id="KW-0809">Transit peptide</keyword>
<keyword evidence="8 14" id="KW-1133">Transmembrane helix</keyword>
<evidence type="ECO:0000256" key="4">
    <source>
        <dbReference type="ARBA" id="ARBA00022692"/>
    </source>
</evidence>
<evidence type="ECO:0000256" key="2">
    <source>
        <dbReference type="ARBA" id="ARBA00009765"/>
    </source>
</evidence>
<dbReference type="CDD" id="cd12823">
    <property type="entry name" value="Mrs2_Mfm1p-like"/>
    <property type="match status" value="1"/>
</dbReference>
<evidence type="ECO:0000256" key="3">
    <source>
        <dbReference type="ARBA" id="ARBA00022448"/>
    </source>
</evidence>
<evidence type="ECO:0000256" key="11">
    <source>
        <dbReference type="ARBA" id="ARBA00023136"/>
    </source>
</evidence>
<dbReference type="Gene3D" id="1.20.58.340">
    <property type="entry name" value="Magnesium transport protein CorA, transmembrane region"/>
    <property type="match status" value="2"/>
</dbReference>
<keyword evidence="5 14" id="KW-0999">Mitochondrion inner membrane</keyword>
<keyword evidence="11 14" id="KW-0472">Membrane</keyword>
<dbReference type="PANTHER" id="PTHR13890:SF0">
    <property type="entry name" value="MAGNESIUM TRANSPORTER MRS2 HOMOLOG, MITOCHONDRIAL"/>
    <property type="match status" value="1"/>
</dbReference>
<evidence type="ECO:0000256" key="8">
    <source>
        <dbReference type="ARBA" id="ARBA00022989"/>
    </source>
</evidence>
<comment type="function">
    <text evidence="12">Mitochondrial inner membrane magnesium transporter required for mitochondrial magnesium homeostasis. Modulates the conductance of the MRS2 channel. Involved in the splicing of mRNA group II introns in mitochondria by affecting mitochondrial magnesium concentrations, which are critical for group II intron splicing.</text>
</comment>
<comment type="similarity">
    <text evidence="2 14">Belongs to the CorA metal ion transporter (MIT) (TC 1.A.35) family.</text>
</comment>
<dbReference type="Gene3D" id="2.40.128.330">
    <property type="match status" value="1"/>
</dbReference>
<organism evidence="15 16">
    <name type="scientific">Ogataea polymorpha</name>
    <dbReference type="NCBI Taxonomy" id="460523"/>
    <lineage>
        <taxon>Eukaryota</taxon>
        <taxon>Fungi</taxon>
        <taxon>Dikarya</taxon>
        <taxon>Ascomycota</taxon>
        <taxon>Saccharomycotina</taxon>
        <taxon>Pichiomycetes</taxon>
        <taxon>Pichiales</taxon>
        <taxon>Pichiaceae</taxon>
        <taxon>Ogataea</taxon>
    </lineage>
</organism>
<dbReference type="OrthoDB" id="10251508at2759"/>
<proteinExistence type="inferred from homology"/>
<evidence type="ECO:0000256" key="6">
    <source>
        <dbReference type="ARBA" id="ARBA00022842"/>
    </source>
</evidence>
<comment type="caution">
    <text evidence="15">The sequence shown here is derived from an EMBL/GenBank/DDBJ whole genome shotgun (WGS) entry which is preliminary data.</text>
</comment>
<dbReference type="EMBL" id="JAEUBD010001062">
    <property type="protein sequence ID" value="KAH3667672.1"/>
    <property type="molecule type" value="Genomic_DNA"/>
</dbReference>
<sequence>MFSRVLGPRGIRWFGSFRPLRNIDSFVLQRSLAPKLLAPSTNTVLFKCIVFDSNGKFKKIASDVKKAQLILKHDLLPRDLRKIDKGYDDIVPSILVRENSILLTILHIRALIKADSIVLFNYDESFSSDQLISTLSQKLHNQSDDSLPYEIRALEAIFMNVIDNLNSEMKVHVTVVNGILKELESDVDMTKLKYLLLVSKKLQQFQQKATLIRDLIDEMLAHDDELVELYLTDKKIGHKRMGREHEEVEMLLESYSLHCDAIVQTVESSISNVRTTEEIINIILDSNRNQLMLLGLRFSICLLSFGSLLFIAGVYGMNLENIVEEKDYWFVIISTASLLISAVIFRKCTKRLNQLKRIQMSK</sequence>
<accession>A0A9P8P9B0</accession>
<name>A0A9P8P9B0_9ASCO</name>
<dbReference type="Proteomes" id="UP000788993">
    <property type="component" value="Unassembled WGS sequence"/>
</dbReference>